<evidence type="ECO:0000313" key="2">
    <source>
        <dbReference type="EMBL" id="MFC3122899.1"/>
    </source>
</evidence>
<accession>A0ABV7FRC4</accession>
<keyword evidence="3" id="KW-1185">Reference proteome</keyword>
<sequence>MRSNKVLFISLALFSASILLLVLISTEFAYTAVWEDTQVYTYVASMIFATMCFFAFCYLLHAKQSASYNVSPENKVSKSTATKTSSIKWLISIRSIFVIGLLARIIFIPTNAVLEDDFYRYFFDGELLTLKANPYKHAPNDFLNDSQGLLIQEPSGLLQDKEKPVVNSLVYRVAYPDISTIYPPVAQFFFALSSYIAPYDLSIWRSLLLLFEIISFYLLVKLLTVYRRPIYFISLYWLNPLLIVEGINAAHMDVILVPFILASLLMIQTQRYTLAGALLAAAVGVKLWPVLLVPFAVVYIASKYERGHRLHSILGFCFAFASLTILLLLPQLLSLSSQSGLQQYSQYWQVNSFIFSILDSGLVAAYELSTSDWLVDPNELSRLLVSLTILIFIGKQSLSHLITTLANKNVRPHDPLALANHWFWLAFLLFILSPTGYPWYAFWFMPLLCLSINRTNWPILLLSMSLHLYDLRYPEPSAEVFETWIVTITFLPVLAALLWLQYKHKNEQHVH</sequence>
<feature type="transmembrane region" description="Helical" evidence="1">
    <location>
        <begin position="313"/>
        <end position="335"/>
    </location>
</feature>
<keyword evidence="1" id="KW-0812">Transmembrane</keyword>
<reference evidence="3" key="1">
    <citation type="journal article" date="2019" name="Int. J. Syst. Evol. Microbiol.">
        <title>The Global Catalogue of Microorganisms (GCM) 10K type strain sequencing project: providing services to taxonomists for standard genome sequencing and annotation.</title>
        <authorList>
            <consortium name="The Broad Institute Genomics Platform"/>
            <consortium name="The Broad Institute Genome Sequencing Center for Infectious Disease"/>
            <person name="Wu L."/>
            <person name="Ma J."/>
        </authorList>
    </citation>
    <scope>NUCLEOTIDE SEQUENCE [LARGE SCALE GENOMIC DNA]</scope>
    <source>
        <strain evidence="3">KCTC 52473</strain>
    </source>
</reference>
<dbReference type="Pfam" id="PF26314">
    <property type="entry name" value="MptA_B_family"/>
    <property type="match status" value="1"/>
</dbReference>
<evidence type="ECO:0000256" key="1">
    <source>
        <dbReference type="SAM" id="Phobius"/>
    </source>
</evidence>
<keyword evidence="1" id="KW-1133">Transmembrane helix</keyword>
<evidence type="ECO:0000313" key="3">
    <source>
        <dbReference type="Proteomes" id="UP001595478"/>
    </source>
</evidence>
<feature type="transmembrane region" description="Helical" evidence="1">
    <location>
        <begin position="87"/>
        <end position="107"/>
    </location>
</feature>
<protein>
    <recommendedName>
        <fullName evidence="4">DUF2029 domain-containing protein</fullName>
    </recommendedName>
</protein>
<dbReference type="RefSeq" id="WP_376921026.1">
    <property type="nucleotide sequence ID" value="NZ_JBHRSW010000039.1"/>
</dbReference>
<proteinExistence type="predicted"/>
<feature type="transmembrane region" description="Helical" evidence="1">
    <location>
        <begin position="273"/>
        <end position="301"/>
    </location>
</feature>
<gene>
    <name evidence="2" type="ORF">ACFOHL_14840</name>
</gene>
<dbReference type="EMBL" id="JBHRSW010000039">
    <property type="protein sequence ID" value="MFC3122899.1"/>
    <property type="molecule type" value="Genomic_DNA"/>
</dbReference>
<dbReference type="Proteomes" id="UP001595478">
    <property type="component" value="Unassembled WGS sequence"/>
</dbReference>
<organism evidence="2 3">
    <name type="scientific">Agaribacter flavus</name>
    <dbReference type="NCBI Taxonomy" id="1902781"/>
    <lineage>
        <taxon>Bacteria</taxon>
        <taxon>Pseudomonadati</taxon>
        <taxon>Pseudomonadota</taxon>
        <taxon>Gammaproteobacteria</taxon>
        <taxon>Alteromonadales</taxon>
        <taxon>Alteromonadaceae</taxon>
        <taxon>Agaribacter</taxon>
    </lineage>
</organism>
<feature type="transmembrane region" description="Helical" evidence="1">
    <location>
        <begin position="481"/>
        <end position="500"/>
    </location>
</feature>
<name>A0ABV7FRC4_9ALTE</name>
<feature type="transmembrane region" description="Helical" evidence="1">
    <location>
        <begin position="241"/>
        <end position="267"/>
    </location>
</feature>
<evidence type="ECO:0008006" key="4">
    <source>
        <dbReference type="Google" id="ProtNLM"/>
    </source>
</evidence>
<keyword evidence="1" id="KW-0472">Membrane</keyword>
<comment type="caution">
    <text evidence="2">The sequence shown here is derived from an EMBL/GenBank/DDBJ whole genome shotgun (WGS) entry which is preliminary data.</text>
</comment>
<feature type="transmembrane region" description="Helical" evidence="1">
    <location>
        <begin position="202"/>
        <end position="220"/>
    </location>
</feature>
<feature type="transmembrane region" description="Helical" evidence="1">
    <location>
        <begin position="380"/>
        <end position="402"/>
    </location>
</feature>
<feature type="transmembrane region" description="Helical" evidence="1">
    <location>
        <begin position="422"/>
        <end position="440"/>
    </location>
</feature>
<feature type="transmembrane region" description="Helical" evidence="1">
    <location>
        <begin position="39"/>
        <end position="60"/>
    </location>
</feature>